<keyword evidence="6" id="KW-1015">Disulfide bond</keyword>
<reference evidence="10" key="2">
    <citation type="submission" date="2017-12" db="EMBL/GenBank/DDBJ databases">
        <title>Genome sequence of the Bar-tailed Godwit (Limosa lapponica baueri).</title>
        <authorList>
            <person name="Lima N.C.B."/>
            <person name="Parody-Merino A.M."/>
            <person name="Battley P.F."/>
            <person name="Fidler A.E."/>
            <person name="Prosdocimi F."/>
        </authorList>
    </citation>
    <scope>NUCLEOTIDE SEQUENCE [LARGE SCALE GENOMIC DNA]</scope>
</reference>
<evidence type="ECO:0000256" key="3">
    <source>
        <dbReference type="ARBA" id="ARBA00022729"/>
    </source>
</evidence>
<evidence type="ECO:0000313" key="10">
    <source>
        <dbReference type="Proteomes" id="UP000233556"/>
    </source>
</evidence>
<evidence type="ECO:0000313" key="9">
    <source>
        <dbReference type="EMBL" id="PKU30590.1"/>
    </source>
</evidence>
<dbReference type="GO" id="GO:0016020">
    <property type="term" value="C:membrane"/>
    <property type="evidence" value="ECO:0007669"/>
    <property type="project" value="UniProtKB-SubCell"/>
</dbReference>
<dbReference type="AlphaFoldDB" id="A0A2I0T9X7"/>
<evidence type="ECO:0000256" key="1">
    <source>
        <dbReference type="ARBA" id="ARBA00004479"/>
    </source>
</evidence>
<evidence type="ECO:0000256" key="6">
    <source>
        <dbReference type="ARBA" id="ARBA00023157"/>
    </source>
</evidence>
<dbReference type="OrthoDB" id="6071166at2759"/>
<dbReference type="Gene3D" id="2.60.120.1190">
    <property type="match status" value="1"/>
</dbReference>
<keyword evidence="4" id="KW-1133">Transmembrane helix</keyword>
<comment type="subcellular location">
    <subcellularLocation>
        <location evidence="1">Membrane</location>
        <topology evidence="1">Single-pass type I membrane protein</topology>
    </subcellularLocation>
</comment>
<evidence type="ECO:0000259" key="8">
    <source>
        <dbReference type="Pfam" id="PF21114"/>
    </source>
</evidence>
<name>A0A2I0T9X7_LIMLA</name>
<evidence type="ECO:0000256" key="5">
    <source>
        <dbReference type="ARBA" id="ARBA00023136"/>
    </source>
</evidence>
<keyword evidence="2" id="KW-0812">Transmembrane</keyword>
<dbReference type="Proteomes" id="UP000233556">
    <property type="component" value="Unassembled WGS sequence"/>
</dbReference>
<dbReference type="Pfam" id="PF21114">
    <property type="entry name" value="DDR1-2_DS-like"/>
    <property type="match status" value="1"/>
</dbReference>
<keyword evidence="3" id="KW-0732">Signal</keyword>
<organism evidence="9 10">
    <name type="scientific">Limosa lapponica baueri</name>
    <dbReference type="NCBI Taxonomy" id="1758121"/>
    <lineage>
        <taxon>Eukaryota</taxon>
        <taxon>Metazoa</taxon>
        <taxon>Chordata</taxon>
        <taxon>Craniata</taxon>
        <taxon>Vertebrata</taxon>
        <taxon>Euteleostomi</taxon>
        <taxon>Archelosauria</taxon>
        <taxon>Archosauria</taxon>
        <taxon>Dinosauria</taxon>
        <taxon>Saurischia</taxon>
        <taxon>Theropoda</taxon>
        <taxon>Coelurosauria</taxon>
        <taxon>Aves</taxon>
        <taxon>Neognathae</taxon>
        <taxon>Neoaves</taxon>
        <taxon>Charadriiformes</taxon>
        <taxon>Scolopacidae</taxon>
        <taxon>Limosa</taxon>
    </lineage>
</organism>
<gene>
    <name evidence="9" type="ORF">llap_19106</name>
</gene>
<feature type="domain" description="Discoidin" evidence="8">
    <location>
        <begin position="59"/>
        <end position="127"/>
    </location>
</feature>
<keyword evidence="10" id="KW-1185">Reference proteome</keyword>
<keyword evidence="7" id="KW-0325">Glycoprotein</keyword>
<proteinExistence type="predicted"/>
<dbReference type="EMBL" id="KZ514379">
    <property type="protein sequence ID" value="PKU30590.1"/>
    <property type="molecule type" value="Genomic_DNA"/>
</dbReference>
<protein>
    <recommendedName>
        <fullName evidence="8">Discoidin domain-containing protein</fullName>
    </recommendedName>
</protein>
<reference evidence="10" key="1">
    <citation type="submission" date="2017-11" db="EMBL/GenBank/DDBJ databases">
        <authorList>
            <person name="Lima N.C."/>
            <person name="Parody-Merino A.M."/>
            <person name="Battley P.F."/>
            <person name="Fidler A.E."/>
            <person name="Prosdocimi F."/>
        </authorList>
    </citation>
    <scope>NUCLEOTIDE SEQUENCE [LARGE SCALE GENOMIC DNA]</scope>
</reference>
<sequence>MVLSTGTNVPWCSPGVLLASGISHLQLFTSSTASLPVLLGLLGISSCRDWKLDKGHGRDGTQKGRHLYGGLGQLTDGVLGLDDFTQSHQYRVWPGYDYVGWKNESFSTGSVEMEFQFDRPRNFTSMKAPRRILEEDATVRLSFYSYTIANNQTQIHQSNPTYERAFPLDLEYHQPATLLQKLPELSQSAEDSVQH</sequence>
<evidence type="ECO:0000256" key="7">
    <source>
        <dbReference type="ARBA" id="ARBA00023180"/>
    </source>
</evidence>
<dbReference type="InterPro" id="IPR048525">
    <property type="entry name" value="DDR1-2_DS-like"/>
</dbReference>
<keyword evidence="5" id="KW-0472">Membrane</keyword>
<accession>A0A2I0T9X7</accession>
<evidence type="ECO:0000256" key="4">
    <source>
        <dbReference type="ARBA" id="ARBA00022989"/>
    </source>
</evidence>
<evidence type="ECO:0000256" key="2">
    <source>
        <dbReference type="ARBA" id="ARBA00022692"/>
    </source>
</evidence>